<dbReference type="OrthoDB" id="240216at2759"/>
<evidence type="ECO:0000313" key="7">
    <source>
        <dbReference type="Proteomes" id="UP001153069"/>
    </source>
</evidence>
<sequence>MSGRLATMSFLAPLRANPAFNHRQHHHRAFIVPAMASSSPKTQQSRRFSATASNFTVYESKGNYLADAQQLEDPSLPLYSAQDSIPRLPVPTLEDTCRRFLPTALPLANNNDQITASLKQAVEEFPAQASTLQQRLLQRAQDNASSSWLQEWWNALGYLQVRDPVVVHVSYFFRCDDDPTLDRLIVNQNKNTPASYQPCVARSAALLPVAIQYAKDMLSNHTQPATMGRRGQQVTLCSSQYKYMFQACRIPQKDSDTYRLYYSTKKNQPQQQQQHVIVACRGQFFAIPVNDDQQLTQRQWRQVLHHCIEHTNPTTKSNLPPSLGWFTGMNRDNWAEARKALLEQGGAPLQEAFTCLESGLFMICLDIDDEIRDDRDRALQFWHGRGDRTSLDYHNRWHDKSAAIIVTQNGKMGFQGEHSMLDGMPFVDFCDTMVARGTVDEDCLVAADEEHTNNNNGEPPCQVTNIFQHAFDTMPATARSQINSALLDARHEFLQNTDAYELHAQNYDGYGSNVMKRAKCSPDAYIQMAMQLASYRMFGEPLATYESTQVRRFLHGRTETARTVSPASVAFCEAMTPRDSPQNSELRAHRYKLLQEACNSHVQYVRNAVVGQGVDRHFFGLSMCLGDDEKQPDLFSHPLFAKSKSYRMSTSSLPNCAVGFGPVVSDGFGCGYEAKPTSCIFHVSALKKHGWTEPMVEHLGEALDDMRALFDLEEELPPPRNKL</sequence>
<keyword evidence="3" id="KW-0012">Acyltransferase</keyword>
<feature type="active site" description="Proton acceptor" evidence="4">
    <location>
        <position position="418"/>
    </location>
</feature>
<comment type="similarity">
    <text evidence="1">Belongs to the carnitine/choline acetyltransferase family.</text>
</comment>
<dbReference type="InterPro" id="IPR000542">
    <property type="entry name" value="Carn_acyl_trans"/>
</dbReference>
<dbReference type="PANTHER" id="PTHR22589">
    <property type="entry name" value="CARNITINE O-ACYLTRANSFERASE"/>
    <property type="match status" value="1"/>
</dbReference>
<dbReference type="InterPro" id="IPR023213">
    <property type="entry name" value="CAT-like_dom_sf"/>
</dbReference>
<evidence type="ECO:0000256" key="4">
    <source>
        <dbReference type="PIRSR" id="PIRSR600542-1"/>
    </source>
</evidence>
<dbReference type="GO" id="GO:0016746">
    <property type="term" value="F:acyltransferase activity"/>
    <property type="evidence" value="ECO:0007669"/>
    <property type="project" value="UniProtKB-KW"/>
</dbReference>
<evidence type="ECO:0000313" key="6">
    <source>
        <dbReference type="EMBL" id="CAB9520112.1"/>
    </source>
</evidence>
<dbReference type="PANTHER" id="PTHR22589:SF103">
    <property type="entry name" value="CARNITINE O-ACETYL-TRANSFERASE, ISOFORM A-RELATED"/>
    <property type="match status" value="1"/>
</dbReference>
<dbReference type="Gene3D" id="3.30.559.10">
    <property type="entry name" value="Chloramphenicol acetyltransferase-like domain"/>
    <property type="match status" value="1"/>
</dbReference>
<evidence type="ECO:0000259" key="5">
    <source>
        <dbReference type="Pfam" id="PF00755"/>
    </source>
</evidence>
<dbReference type="InterPro" id="IPR039551">
    <property type="entry name" value="Cho/carn_acyl_trans"/>
</dbReference>
<gene>
    <name evidence="6" type="ORF">SEMRO_1074_G238330.1</name>
</gene>
<protein>
    <submittedName>
        <fullName evidence="6">Carnitine O-palmitoyltransferase 1, liver isoform</fullName>
    </submittedName>
</protein>
<evidence type="ECO:0000256" key="3">
    <source>
        <dbReference type="ARBA" id="ARBA00023315"/>
    </source>
</evidence>
<feature type="domain" description="Choline/carnitine acyltransferase" evidence="5">
    <location>
        <begin position="88"/>
        <end position="699"/>
    </location>
</feature>
<dbReference type="AlphaFoldDB" id="A0A9N8EFG0"/>
<organism evidence="6 7">
    <name type="scientific">Seminavis robusta</name>
    <dbReference type="NCBI Taxonomy" id="568900"/>
    <lineage>
        <taxon>Eukaryota</taxon>
        <taxon>Sar</taxon>
        <taxon>Stramenopiles</taxon>
        <taxon>Ochrophyta</taxon>
        <taxon>Bacillariophyta</taxon>
        <taxon>Bacillariophyceae</taxon>
        <taxon>Bacillariophycidae</taxon>
        <taxon>Naviculales</taxon>
        <taxon>Naviculaceae</taxon>
        <taxon>Seminavis</taxon>
    </lineage>
</organism>
<name>A0A9N8EFG0_9STRA</name>
<dbReference type="InterPro" id="IPR042231">
    <property type="entry name" value="Cho/carn_acyl_trans_2"/>
</dbReference>
<proteinExistence type="inferred from homology"/>
<evidence type="ECO:0000256" key="1">
    <source>
        <dbReference type="ARBA" id="ARBA00005232"/>
    </source>
</evidence>
<dbReference type="Gene3D" id="3.30.559.70">
    <property type="entry name" value="Choline/Carnitine o-acyltransferase, domain 2"/>
    <property type="match status" value="1"/>
</dbReference>
<dbReference type="Proteomes" id="UP001153069">
    <property type="component" value="Unassembled WGS sequence"/>
</dbReference>
<reference evidence="6" key="1">
    <citation type="submission" date="2020-06" db="EMBL/GenBank/DDBJ databases">
        <authorList>
            <consortium name="Plant Systems Biology data submission"/>
        </authorList>
    </citation>
    <scope>NUCLEOTIDE SEQUENCE</scope>
    <source>
        <strain evidence="6">D6</strain>
    </source>
</reference>
<keyword evidence="2" id="KW-0808">Transferase</keyword>
<dbReference type="Pfam" id="PF00755">
    <property type="entry name" value="Carn_acyltransf"/>
    <property type="match status" value="1"/>
</dbReference>
<accession>A0A9N8EFG0</accession>
<keyword evidence="7" id="KW-1185">Reference proteome</keyword>
<comment type="caution">
    <text evidence="6">The sequence shown here is derived from an EMBL/GenBank/DDBJ whole genome shotgun (WGS) entry which is preliminary data.</text>
</comment>
<dbReference type="SUPFAM" id="SSF52777">
    <property type="entry name" value="CoA-dependent acyltransferases"/>
    <property type="match status" value="2"/>
</dbReference>
<dbReference type="EMBL" id="CAICTM010001072">
    <property type="protein sequence ID" value="CAB9520112.1"/>
    <property type="molecule type" value="Genomic_DNA"/>
</dbReference>
<evidence type="ECO:0000256" key="2">
    <source>
        <dbReference type="ARBA" id="ARBA00022679"/>
    </source>
</evidence>